<dbReference type="CDD" id="cd00210">
    <property type="entry name" value="PTS_IIA_glc"/>
    <property type="match status" value="1"/>
</dbReference>
<comment type="caution">
    <text evidence="16">The sequence shown here is derived from an EMBL/GenBank/DDBJ whole genome shotgun (WGS) entry which is preliminary data.</text>
</comment>
<evidence type="ECO:0000256" key="11">
    <source>
        <dbReference type="PROSITE-ProRule" id="PRU00421"/>
    </source>
</evidence>
<dbReference type="RefSeq" id="WP_238053384.1">
    <property type="nucleotide sequence ID" value="NZ_CAXTHN010000072.1"/>
</dbReference>
<evidence type="ECO:0000259" key="15">
    <source>
        <dbReference type="PROSITE" id="PS51103"/>
    </source>
</evidence>
<proteinExistence type="predicted"/>
<feature type="transmembrane region" description="Helical" evidence="12">
    <location>
        <begin position="202"/>
        <end position="222"/>
    </location>
</feature>
<dbReference type="Pfam" id="PF02378">
    <property type="entry name" value="PTS_EIIC"/>
    <property type="match status" value="1"/>
</dbReference>
<dbReference type="Gene3D" id="3.30.1360.60">
    <property type="entry name" value="Glucose permease domain IIB"/>
    <property type="match status" value="1"/>
</dbReference>
<dbReference type="PANTHER" id="PTHR30175">
    <property type="entry name" value="PHOSPHOTRANSFERASE SYSTEM TRANSPORT PROTEIN"/>
    <property type="match status" value="1"/>
</dbReference>
<dbReference type="NCBIfam" id="TIGR00830">
    <property type="entry name" value="PTBA"/>
    <property type="match status" value="1"/>
</dbReference>
<evidence type="ECO:0000256" key="6">
    <source>
        <dbReference type="ARBA" id="ARBA00022683"/>
    </source>
</evidence>
<feature type="domain" description="PTS EIIC type-1" evidence="15">
    <location>
        <begin position="116"/>
        <end position="453"/>
    </location>
</feature>
<dbReference type="PROSITE" id="PS00371">
    <property type="entry name" value="PTS_EIIA_TYPE_1_HIS"/>
    <property type="match status" value="1"/>
</dbReference>
<dbReference type="InterPro" id="IPR036878">
    <property type="entry name" value="Glu_permease_IIB"/>
</dbReference>
<keyword evidence="8" id="KW-0418">Kinase</keyword>
<organism evidence="16 17">
    <name type="scientific">Enterocloster aldenensis</name>
    <dbReference type="NCBI Taxonomy" id="358742"/>
    <lineage>
        <taxon>Bacteria</taxon>
        <taxon>Bacillati</taxon>
        <taxon>Bacillota</taxon>
        <taxon>Clostridia</taxon>
        <taxon>Lachnospirales</taxon>
        <taxon>Lachnospiraceae</taxon>
        <taxon>Enterocloster</taxon>
    </lineage>
</organism>
<dbReference type="InterPro" id="IPR018113">
    <property type="entry name" value="PTrfase_EIIB_Cys"/>
</dbReference>
<dbReference type="InterPro" id="IPR001127">
    <property type="entry name" value="PTS_EIIA_1_perm"/>
</dbReference>
<feature type="transmembrane region" description="Helical" evidence="12">
    <location>
        <begin position="377"/>
        <end position="400"/>
    </location>
</feature>
<dbReference type="GO" id="GO:0016301">
    <property type="term" value="F:kinase activity"/>
    <property type="evidence" value="ECO:0007669"/>
    <property type="project" value="UniProtKB-KW"/>
</dbReference>
<evidence type="ECO:0000256" key="7">
    <source>
        <dbReference type="ARBA" id="ARBA00022692"/>
    </source>
</evidence>
<keyword evidence="9 12" id="KW-1133">Transmembrane helix</keyword>
<feature type="transmembrane region" description="Helical" evidence="12">
    <location>
        <begin position="292"/>
        <end position="311"/>
    </location>
</feature>
<evidence type="ECO:0000313" key="16">
    <source>
        <dbReference type="EMBL" id="MCG4744188.1"/>
    </source>
</evidence>
<keyword evidence="3" id="KW-1003">Cell membrane</keyword>
<dbReference type="InterPro" id="IPR013013">
    <property type="entry name" value="PTS_EIIC_1"/>
</dbReference>
<protein>
    <submittedName>
        <fullName evidence="16">Glucose PTS transporter subunit IIA</fullName>
    </submittedName>
</protein>
<dbReference type="PROSITE" id="PS51093">
    <property type="entry name" value="PTS_EIIA_TYPE_1"/>
    <property type="match status" value="1"/>
</dbReference>
<dbReference type="PROSITE" id="PS01035">
    <property type="entry name" value="PTS_EIIB_TYPE_1_CYS"/>
    <property type="match status" value="1"/>
</dbReference>
<dbReference type="InterPro" id="IPR050558">
    <property type="entry name" value="PTS_Sugar-Specific_Components"/>
</dbReference>
<feature type="domain" description="PTS EIIB type-1" evidence="14">
    <location>
        <begin position="4"/>
        <end position="86"/>
    </location>
</feature>
<evidence type="ECO:0000256" key="5">
    <source>
        <dbReference type="ARBA" id="ARBA00022679"/>
    </source>
</evidence>
<dbReference type="EMBL" id="JAKNGE010000002">
    <property type="protein sequence ID" value="MCG4744188.1"/>
    <property type="molecule type" value="Genomic_DNA"/>
</dbReference>
<evidence type="ECO:0000259" key="14">
    <source>
        <dbReference type="PROSITE" id="PS51098"/>
    </source>
</evidence>
<dbReference type="AlphaFoldDB" id="A0AAW5BWE0"/>
<name>A0AAW5BWE0_9FIRM</name>
<dbReference type="InterPro" id="IPR011055">
    <property type="entry name" value="Dup_hybrid_motif"/>
</dbReference>
<dbReference type="SUPFAM" id="SSF55604">
    <property type="entry name" value="Glucose permease domain IIB"/>
    <property type="match status" value="1"/>
</dbReference>
<evidence type="ECO:0000259" key="13">
    <source>
        <dbReference type="PROSITE" id="PS51093"/>
    </source>
</evidence>
<keyword evidence="7 12" id="KW-0812">Transmembrane</keyword>
<evidence type="ECO:0000256" key="4">
    <source>
        <dbReference type="ARBA" id="ARBA00022597"/>
    </source>
</evidence>
<evidence type="ECO:0000256" key="9">
    <source>
        <dbReference type="ARBA" id="ARBA00022989"/>
    </source>
</evidence>
<dbReference type="PROSITE" id="PS51098">
    <property type="entry name" value="PTS_EIIB_TYPE_1"/>
    <property type="match status" value="1"/>
</dbReference>
<evidence type="ECO:0000256" key="10">
    <source>
        <dbReference type="ARBA" id="ARBA00023136"/>
    </source>
</evidence>
<keyword evidence="6" id="KW-0598">Phosphotransferase system</keyword>
<dbReference type="GO" id="GO:0005886">
    <property type="term" value="C:plasma membrane"/>
    <property type="evidence" value="ECO:0007669"/>
    <property type="project" value="UniProtKB-SubCell"/>
</dbReference>
<feature type="transmembrane region" description="Helical" evidence="12">
    <location>
        <begin position="317"/>
        <end position="339"/>
    </location>
</feature>
<evidence type="ECO:0000256" key="1">
    <source>
        <dbReference type="ARBA" id="ARBA00004651"/>
    </source>
</evidence>
<reference evidence="16" key="1">
    <citation type="submission" date="2022-01" db="EMBL/GenBank/DDBJ databases">
        <title>Collection of gut derived symbiotic bacterial strains cultured from healthy donors.</title>
        <authorList>
            <person name="Lin H."/>
            <person name="Kohout C."/>
            <person name="Waligurski E."/>
            <person name="Pamer E.G."/>
        </authorList>
    </citation>
    <scope>NUCLEOTIDE SEQUENCE</scope>
    <source>
        <strain evidence="16">DFI.6.55</strain>
    </source>
</reference>
<evidence type="ECO:0000256" key="2">
    <source>
        <dbReference type="ARBA" id="ARBA00022448"/>
    </source>
</evidence>
<dbReference type="PANTHER" id="PTHR30175:SF1">
    <property type="entry name" value="PTS SYSTEM ARBUTIN-, CELLOBIOSE-, AND SALICIN-SPECIFIC EIIBC COMPONENT-RELATED"/>
    <property type="match status" value="1"/>
</dbReference>
<dbReference type="InterPro" id="IPR001996">
    <property type="entry name" value="PTS_IIB_1"/>
</dbReference>
<dbReference type="SUPFAM" id="SSF51261">
    <property type="entry name" value="Duplicated hybrid motif"/>
    <property type="match status" value="1"/>
</dbReference>
<keyword evidence="10 12" id="KW-0472">Membrane</keyword>
<feature type="transmembrane region" description="Helical" evidence="12">
    <location>
        <begin position="147"/>
        <end position="165"/>
    </location>
</feature>
<evidence type="ECO:0000256" key="3">
    <source>
        <dbReference type="ARBA" id="ARBA00022475"/>
    </source>
</evidence>
<dbReference type="FunFam" id="3.30.1360.60:FF:000001">
    <property type="entry name" value="PTS system glucose-specific IIBC component PtsG"/>
    <property type="match status" value="1"/>
</dbReference>
<dbReference type="Proteomes" id="UP001299608">
    <property type="component" value="Unassembled WGS sequence"/>
</dbReference>
<comment type="subcellular location">
    <subcellularLocation>
        <location evidence="1">Cell membrane</location>
        <topology evidence="1">Multi-pass membrane protein</topology>
    </subcellularLocation>
</comment>
<accession>A0AAW5BWE0</accession>
<dbReference type="CDD" id="cd00212">
    <property type="entry name" value="PTS_IIB_glc"/>
    <property type="match status" value="1"/>
</dbReference>
<feature type="active site" description="Phosphocysteine intermediate; for EIIB activity" evidence="11">
    <location>
        <position position="26"/>
    </location>
</feature>
<dbReference type="PROSITE" id="PS51103">
    <property type="entry name" value="PTS_EIIC_TYPE_1"/>
    <property type="match status" value="1"/>
</dbReference>
<feature type="transmembrane region" description="Helical" evidence="12">
    <location>
        <begin position="116"/>
        <end position="135"/>
    </location>
</feature>
<keyword evidence="5" id="KW-0808">Transferase</keyword>
<dbReference type="GO" id="GO:0090589">
    <property type="term" value="F:protein-phosphocysteine-trehalose phosphotransferase system transporter activity"/>
    <property type="evidence" value="ECO:0007669"/>
    <property type="project" value="TreeGrafter"/>
</dbReference>
<evidence type="ECO:0000256" key="12">
    <source>
        <dbReference type="SAM" id="Phobius"/>
    </source>
</evidence>
<sequence>MKYQTLNENIIRLVGGRDNISAVVHCMTRLRFTLKDRSKAQTEEIKAMDGIIDVVSNDVAYQIIIGTHVSEVHEELVSMLGISGQAPDSRTGGRKNPFKAALDLVSESMTPLLEPIIAAGMLAGLLSLVSLTGLVSADSPTYIVLDSIRGAVFFFLPVFMAMACAKRLNASPYLAVALAATLLSSSINGMEGLSVFGIPLPAITYSSSFIPILLAVWFMGYVQAFLKKIIPNLLQYFLIPVFTLVITLPVTLMFFGPIGTWIGEGISFVCTFLANTLGNWSVVAFYAAIQPFLIMMGAGNFIMPVVMAFLAEMGYDPLFLAACTISDIAVGGAMFGYFLRSKDPRQKELFGTVSFSAILGCTEPAVFGAFVKYRRPFLAVIIGGGLGGLFAGLMEVKTYTMAWGLAGLPSYIGVNDFNNFYYMIAAVIIGFVAAAIAGFILCVPEGETQDTRRPLFRFGKARLAQAAGMGTDGFGAAGAGADGSGAEGSKAEGSDAGDTDVKTAENKNLHKECLSAVAKGQVVQLSQVKDMAFSSGAMGKGIAIKPACNQVHAPVSGQVACLFPTKHAIGIKTDSGVELLIHIGIDTVQLDGKYFTAHIEQGQRVERGQLLVEADMKAIEAEGYDTTIMVIITNTAQFLDVIPAVCETIRLDEECLSVVF</sequence>
<dbReference type="GO" id="GO:0008982">
    <property type="term" value="F:protein-N(PI)-phosphohistidine-sugar phosphotransferase activity"/>
    <property type="evidence" value="ECO:0007669"/>
    <property type="project" value="InterPro"/>
</dbReference>
<dbReference type="GO" id="GO:0015771">
    <property type="term" value="P:trehalose transport"/>
    <property type="evidence" value="ECO:0007669"/>
    <property type="project" value="TreeGrafter"/>
</dbReference>
<feature type="domain" description="PTS EIIA type-1" evidence="13">
    <location>
        <begin position="530"/>
        <end position="634"/>
    </location>
</feature>
<feature type="transmembrane region" description="Helical" evidence="12">
    <location>
        <begin position="420"/>
        <end position="443"/>
    </location>
</feature>
<dbReference type="Pfam" id="PF00358">
    <property type="entry name" value="PTS_EIIA_1"/>
    <property type="match status" value="1"/>
</dbReference>
<dbReference type="FunFam" id="2.70.70.10:FF:000001">
    <property type="entry name" value="PTS system glucose-specific IIA component"/>
    <property type="match status" value="1"/>
</dbReference>
<dbReference type="GO" id="GO:0009401">
    <property type="term" value="P:phosphoenolpyruvate-dependent sugar phosphotransferase system"/>
    <property type="evidence" value="ECO:0007669"/>
    <property type="project" value="UniProtKB-KW"/>
</dbReference>
<gene>
    <name evidence="16" type="ORF">L0N08_02040</name>
</gene>
<evidence type="ECO:0000313" key="17">
    <source>
        <dbReference type="Proteomes" id="UP001299608"/>
    </source>
</evidence>
<feature type="transmembrane region" description="Helical" evidence="12">
    <location>
        <begin position="234"/>
        <end position="255"/>
    </location>
</feature>
<keyword evidence="2" id="KW-0813">Transport</keyword>
<evidence type="ECO:0000256" key="8">
    <source>
        <dbReference type="ARBA" id="ARBA00022777"/>
    </source>
</evidence>
<dbReference type="Pfam" id="PF00367">
    <property type="entry name" value="PTS_EIIB"/>
    <property type="match status" value="1"/>
</dbReference>
<dbReference type="InterPro" id="IPR003352">
    <property type="entry name" value="PTS_EIIC"/>
</dbReference>
<feature type="transmembrane region" description="Helical" evidence="12">
    <location>
        <begin position="172"/>
        <end position="190"/>
    </location>
</feature>
<dbReference type="Gene3D" id="2.70.70.10">
    <property type="entry name" value="Glucose Permease (Domain IIA)"/>
    <property type="match status" value="1"/>
</dbReference>
<keyword evidence="4" id="KW-0762">Sugar transport</keyword>